<dbReference type="GO" id="GO:0008168">
    <property type="term" value="F:methyltransferase activity"/>
    <property type="evidence" value="ECO:0007669"/>
    <property type="project" value="UniProtKB-KW"/>
</dbReference>
<keyword evidence="2" id="KW-0472">Membrane</keyword>
<gene>
    <name evidence="3" type="ORF">L3X39_03375</name>
</gene>
<dbReference type="Pfam" id="PF01209">
    <property type="entry name" value="Ubie_methyltran"/>
    <property type="match status" value="1"/>
</dbReference>
<dbReference type="EC" id="2.1.1.-" evidence="3"/>
<dbReference type="Proteomes" id="UP001200022">
    <property type="component" value="Unassembled WGS sequence"/>
</dbReference>
<dbReference type="InterPro" id="IPR029063">
    <property type="entry name" value="SAM-dependent_MTases_sf"/>
</dbReference>
<keyword evidence="2" id="KW-1133">Transmembrane helix</keyword>
<dbReference type="EMBL" id="JAKKDV010000001">
    <property type="protein sequence ID" value="MCF7559665.1"/>
    <property type="molecule type" value="Genomic_DNA"/>
</dbReference>
<proteinExistence type="predicted"/>
<organism evidence="3 4">
    <name type="scientific">Flaviramulus multivorans</name>
    <dbReference type="NCBI Taxonomy" id="1304750"/>
    <lineage>
        <taxon>Bacteria</taxon>
        <taxon>Pseudomonadati</taxon>
        <taxon>Bacteroidota</taxon>
        <taxon>Flavobacteriia</taxon>
        <taxon>Flavobacteriales</taxon>
        <taxon>Flavobacteriaceae</taxon>
        <taxon>Flaviramulus</taxon>
    </lineage>
</organism>
<keyword evidence="2" id="KW-0812">Transmembrane</keyword>
<name>A0ABS9IGC8_9FLAO</name>
<reference evidence="3 4" key="1">
    <citation type="submission" date="2022-01" db="EMBL/GenBank/DDBJ databases">
        <title>Draft genome sequence of Sabulilitoribacter multivorans KCTC 32326.</title>
        <authorList>
            <person name="Oh J.-S."/>
        </authorList>
    </citation>
    <scope>NUCLEOTIDE SEQUENCE [LARGE SCALE GENOMIC DNA]</scope>
    <source>
        <strain evidence="3 4">M-M16</strain>
    </source>
</reference>
<keyword evidence="4" id="KW-1185">Reference proteome</keyword>
<dbReference type="GO" id="GO:0032259">
    <property type="term" value="P:methylation"/>
    <property type="evidence" value="ECO:0007669"/>
    <property type="project" value="UniProtKB-KW"/>
</dbReference>
<dbReference type="PROSITE" id="PS51608">
    <property type="entry name" value="SAM_MT_UBIE"/>
    <property type="match status" value="1"/>
</dbReference>
<sequence length="236" mass="27444">MKDLYHPKYVETLFDKMSSSYERMNYISSFGFSERWRRQCVNSIDIKKDSVVLDLMTGMGECWKPILKVLDHNGELIGLDFSSGMLKMAKKRKEKYSKHKINLLQENVFKNSIRSGSVDCIISGFGLKTFSEKQLNDFALEVNRLLKSKGSFSFIEVSIPQNRILKFFYLLYLKYCIPFLGFLFLGNPETYKMLGVYTSRFNSSINTKEVFEMNGFKVEYLNYFYGCATGIKGQKL</sequence>
<feature type="transmembrane region" description="Helical" evidence="2">
    <location>
        <begin position="167"/>
        <end position="185"/>
    </location>
</feature>
<accession>A0ABS9IGC8</accession>
<dbReference type="RefSeq" id="WP_237230332.1">
    <property type="nucleotide sequence ID" value="NZ_JAKKDV010000001.1"/>
</dbReference>
<dbReference type="InterPro" id="IPR004033">
    <property type="entry name" value="UbiE/COQ5_MeTrFase"/>
</dbReference>
<keyword evidence="3" id="KW-0808">Transferase</keyword>
<keyword evidence="3" id="KW-0489">Methyltransferase</keyword>
<evidence type="ECO:0000313" key="3">
    <source>
        <dbReference type="EMBL" id="MCF7559665.1"/>
    </source>
</evidence>
<dbReference type="Gene3D" id="3.40.50.150">
    <property type="entry name" value="Vaccinia Virus protein VP39"/>
    <property type="match status" value="1"/>
</dbReference>
<evidence type="ECO:0000256" key="1">
    <source>
        <dbReference type="ARBA" id="ARBA00022428"/>
    </source>
</evidence>
<protein>
    <submittedName>
        <fullName evidence="3">Class I SAM-dependent methyltransferase</fullName>
        <ecNumber evidence="3">2.1.1.-</ecNumber>
    </submittedName>
</protein>
<keyword evidence="1" id="KW-0474">Menaquinone biosynthesis</keyword>
<dbReference type="SUPFAM" id="SSF53335">
    <property type="entry name" value="S-adenosyl-L-methionine-dependent methyltransferases"/>
    <property type="match status" value="1"/>
</dbReference>
<comment type="caution">
    <text evidence="3">The sequence shown here is derived from an EMBL/GenBank/DDBJ whole genome shotgun (WGS) entry which is preliminary data.</text>
</comment>
<evidence type="ECO:0000256" key="2">
    <source>
        <dbReference type="SAM" id="Phobius"/>
    </source>
</evidence>
<evidence type="ECO:0000313" key="4">
    <source>
        <dbReference type="Proteomes" id="UP001200022"/>
    </source>
</evidence>